<dbReference type="Proteomes" id="UP000006002">
    <property type="component" value="Unassembled WGS sequence"/>
</dbReference>
<dbReference type="InterPro" id="IPR011006">
    <property type="entry name" value="CheY-like_superfamily"/>
</dbReference>
<dbReference type="eggNOG" id="COG3279">
    <property type="taxonomic scope" value="Bacteria"/>
</dbReference>
<reference evidence="6 7" key="2">
    <citation type="submission" date="2007-04" db="EMBL/GenBank/DDBJ databases">
        <title>Draft genome sequence of Ruminococcus obeum (ATCC 29174).</title>
        <authorList>
            <person name="Sudarsanam P."/>
            <person name="Ley R."/>
            <person name="Guruge J."/>
            <person name="Turnbaugh P.J."/>
            <person name="Mahowald M."/>
            <person name="Liep D."/>
            <person name="Gordon J."/>
        </authorList>
    </citation>
    <scope>NUCLEOTIDE SEQUENCE [LARGE SCALE GENOMIC DNA]</scope>
    <source>
        <strain evidence="6 7">ATCC 29174</strain>
    </source>
</reference>
<comment type="caution">
    <text evidence="6">The sequence shown here is derived from an EMBL/GenBank/DDBJ whole genome shotgun (WGS) entry which is preliminary data.</text>
</comment>
<dbReference type="Gene3D" id="2.40.50.1020">
    <property type="entry name" value="LytTr DNA-binding domain"/>
    <property type="match status" value="1"/>
</dbReference>
<accession>A5ZVC1</accession>
<reference evidence="6 7" key="1">
    <citation type="submission" date="2007-03" db="EMBL/GenBank/DDBJ databases">
        <authorList>
            <person name="Fulton L."/>
            <person name="Clifton S."/>
            <person name="Fulton B."/>
            <person name="Xu J."/>
            <person name="Minx P."/>
            <person name="Pepin K.H."/>
            <person name="Johnson M."/>
            <person name="Thiruvilangam P."/>
            <person name="Bhonagiri V."/>
            <person name="Nash W.E."/>
            <person name="Mardis E.R."/>
            <person name="Wilson R.K."/>
        </authorList>
    </citation>
    <scope>NUCLEOTIDE SEQUENCE [LARGE SCALE GENOMIC DNA]</scope>
    <source>
        <strain evidence="6 7">ATCC 29174</strain>
    </source>
</reference>
<feature type="modified residue" description="4-aspartylphosphate" evidence="3">
    <location>
        <position position="79"/>
    </location>
</feature>
<feature type="domain" description="Response regulatory" evidence="4">
    <location>
        <begin position="24"/>
        <end position="142"/>
    </location>
</feature>
<dbReference type="GO" id="GO:0003677">
    <property type="term" value="F:DNA binding"/>
    <property type="evidence" value="ECO:0007669"/>
    <property type="project" value="UniProtKB-KW"/>
</dbReference>
<dbReference type="PANTHER" id="PTHR37299:SF1">
    <property type="entry name" value="STAGE 0 SPORULATION PROTEIN A HOMOLOG"/>
    <property type="match status" value="1"/>
</dbReference>
<protein>
    <recommendedName>
        <fullName evidence="1">Stage 0 sporulation protein A homolog</fullName>
    </recommendedName>
</protein>
<dbReference type="HOGENOM" id="CLU_000445_14_2_9"/>
<dbReference type="Gene3D" id="3.40.50.2300">
    <property type="match status" value="1"/>
</dbReference>
<dbReference type="SMART" id="SM00850">
    <property type="entry name" value="LytTR"/>
    <property type="match status" value="1"/>
</dbReference>
<dbReference type="EMBL" id="AAVO02000015">
    <property type="protein sequence ID" value="EDM86349.1"/>
    <property type="molecule type" value="Genomic_DNA"/>
</dbReference>
<dbReference type="PROSITE" id="PS50930">
    <property type="entry name" value="HTH_LYTTR"/>
    <property type="match status" value="1"/>
</dbReference>
<evidence type="ECO:0000256" key="2">
    <source>
        <dbReference type="ARBA" id="ARBA00024867"/>
    </source>
</evidence>
<proteinExistence type="predicted"/>
<dbReference type="PROSITE" id="PS50110">
    <property type="entry name" value="RESPONSE_REGULATORY"/>
    <property type="match status" value="1"/>
</dbReference>
<dbReference type="GO" id="GO:0000156">
    <property type="term" value="F:phosphorelay response regulator activity"/>
    <property type="evidence" value="ECO:0007669"/>
    <property type="project" value="InterPro"/>
</dbReference>
<keyword evidence="3" id="KW-0597">Phosphoprotein</keyword>
<dbReference type="InterPro" id="IPR046947">
    <property type="entry name" value="LytR-like"/>
</dbReference>
<evidence type="ECO:0000259" key="5">
    <source>
        <dbReference type="PROSITE" id="PS50930"/>
    </source>
</evidence>
<sequence length="257" mass="29686">MDWIKKLCYTLYMFQKHEGGATMRIAIVDDIKEERAVLYGWLSNQLSKRNIPGDFVEFESGEEFLAAAKKRPFTVVFLDIYMNGANGIEIARELRMSDSDCFLIFTTTSTDHALEGFRVRALHYLVKPYNEKEISTLLDEILSRIPDSGKYIDVKVNGSNIQIPFKNIIYAEHFSHMIHIHTTGGKEMLTRQSFEAFTASLKMDSRFYSCNRGIVINLEHAVDFDGSMFLMDDDNNIPVSRKLLKNARQTFMEFLFQ</sequence>
<dbReference type="SUPFAM" id="SSF52172">
    <property type="entry name" value="CheY-like"/>
    <property type="match status" value="1"/>
</dbReference>
<gene>
    <name evidence="6" type="ORF">RUMOBE_02957</name>
</gene>
<evidence type="ECO:0000313" key="7">
    <source>
        <dbReference type="Proteomes" id="UP000006002"/>
    </source>
</evidence>
<name>A5ZVC1_9FIRM</name>
<dbReference type="Pfam" id="PF00072">
    <property type="entry name" value="Response_reg"/>
    <property type="match status" value="1"/>
</dbReference>
<dbReference type="SMART" id="SM00448">
    <property type="entry name" value="REC"/>
    <property type="match status" value="1"/>
</dbReference>
<feature type="domain" description="HTH LytTR-type" evidence="5">
    <location>
        <begin position="152"/>
        <end position="253"/>
    </location>
</feature>
<dbReference type="InterPro" id="IPR007492">
    <property type="entry name" value="LytTR_DNA-bd_dom"/>
</dbReference>
<dbReference type="InterPro" id="IPR001789">
    <property type="entry name" value="Sig_transdc_resp-reg_receiver"/>
</dbReference>
<organism evidence="6 7">
    <name type="scientific">Blautia obeum ATCC 29174</name>
    <dbReference type="NCBI Taxonomy" id="411459"/>
    <lineage>
        <taxon>Bacteria</taxon>
        <taxon>Bacillati</taxon>
        <taxon>Bacillota</taxon>
        <taxon>Clostridia</taxon>
        <taxon>Lachnospirales</taxon>
        <taxon>Lachnospiraceae</taxon>
        <taxon>Blautia</taxon>
    </lineage>
</organism>
<comment type="function">
    <text evidence="2">May play the central regulatory role in sporulation. It may be an element of the effector pathway responsible for the activation of sporulation genes in response to nutritional stress. Spo0A may act in concert with spo0H (a sigma factor) to control the expression of some genes that are critical to the sporulation process.</text>
</comment>
<evidence type="ECO:0000313" key="6">
    <source>
        <dbReference type="EMBL" id="EDM86349.1"/>
    </source>
</evidence>
<evidence type="ECO:0000256" key="3">
    <source>
        <dbReference type="PROSITE-ProRule" id="PRU00169"/>
    </source>
</evidence>
<dbReference type="AlphaFoldDB" id="A5ZVC1"/>
<keyword evidence="6" id="KW-0238">DNA-binding</keyword>
<dbReference type="PANTHER" id="PTHR37299">
    <property type="entry name" value="TRANSCRIPTIONAL REGULATOR-RELATED"/>
    <property type="match status" value="1"/>
</dbReference>
<evidence type="ECO:0000259" key="4">
    <source>
        <dbReference type="PROSITE" id="PS50110"/>
    </source>
</evidence>
<evidence type="ECO:0000256" key="1">
    <source>
        <dbReference type="ARBA" id="ARBA00018672"/>
    </source>
</evidence>
<dbReference type="Pfam" id="PF04397">
    <property type="entry name" value="LytTR"/>
    <property type="match status" value="1"/>
</dbReference>